<evidence type="ECO:0000313" key="1">
    <source>
        <dbReference type="EMBL" id="KAG5663693.1"/>
    </source>
</evidence>
<dbReference type="Proteomes" id="UP000782241">
    <property type="component" value="Unassembled WGS sequence"/>
</dbReference>
<reference evidence="1" key="1">
    <citation type="submission" date="2021-04" db="EMBL/GenBank/DDBJ databases">
        <title>Draft genome of Fusarium avenaceum strain F156N33, isolated from an atmospheric sample in Virginia.</title>
        <authorList>
            <person name="Yang S."/>
            <person name="Vinatzer B.A."/>
            <person name="Coleman J."/>
        </authorList>
    </citation>
    <scope>NUCLEOTIDE SEQUENCE</scope>
    <source>
        <strain evidence="1">F156N33</strain>
    </source>
</reference>
<protein>
    <submittedName>
        <fullName evidence="1">Uncharacterized protein</fullName>
    </submittedName>
</protein>
<name>A0A9P7HC42_9HYPO</name>
<comment type="caution">
    <text evidence="1">The sequence shown here is derived from an EMBL/GenBank/DDBJ whole genome shotgun (WGS) entry which is preliminary data.</text>
</comment>
<dbReference type="EMBL" id="JAGPUO010000003">
    <property type="protein sequence ID" value="KAG5663693.1"/>
    <property type="molecule type" value="Genomic_DNA"/>
</dbReference>
<accession>A0A9P7HC42</accession>
<sequence>MSIVYHQPTEATETFRVCINTTFEAHCNTVMVRPREINKTPVGNSYTNNKVQVRRSGSTMILTPYAVQKLAYQLLLSQLTVAEVPKDFELRTIDYVTREQAVQDQRTANMATQVFRAVSVQTPQHNKDMIAVKVDGREDVAVFEKTSDQHDETAQDIFKALKAAESQRYPLAHFNTLCQHRLTRPLSQHEFDTFCWNQQEEDEKNNESYKTRVLSMYKQNPYLFSRATATAAVDTAADDADDGDDPKRSFNGHCVDCIDSGIPHGYRTMIITHLEIKGVSAAKAILHMLISMKTSPLPSTLNASVKMP</sequence>
<evidence type="ECO:0000313" key="2">
    <source>
        <dbReference type="Proteomes" id="UP000782241"/>
    </source>
</evidence>
<dbReference type="AlphaFoldDB" id="A0A9P7HC42"/>
<organism evidence="1 2">
    <name type="scientific">Fusarium avenaceum</name>
    <dbReference type="NCBI Taxonomy" id="40199"/>
    <lineage>
        <taxon>Eukaryota</taxon>
        <taxon>Fungi</taxon>
        <taxon>Dikarya</taxon>
        <taxon>Ascomycota</taxon>
        <taxon>Pezizomycotina</taxon>
        <taxon>Sordariomycetes</taxon>
        <taxon>Hypocreomycetidae</taxon>
        <taxon>Hypocreales</taxon>
        <taxon>Nectriaceae</taxon>
        <taxon>Fusarium</taxon>
        <taxon>Fusarium tricinctum species complex</taxon>
    </lineage>
</organism>
<gene>
    <name evidence="1" type="ORF">KAF25_006278</name>
</gene>
<proteinExistence type="predicted"/>
<keyword evidence="2" id="KW-1185">Reference proteome</keyword>